<dbReference type="RefSeq" id="WP_377090678.1">
    <property type="nucleotide sequence ID" value="NZ_JBHSJL010000014.1"/>
</dbReference>
<dbReference type="EMBL" id="JBHUJB010000039">
    <property type="protein sequence ID" value="MFD2159199.1"/>
    <property type="molecule type" value="Genomic_DNA"/>
</dbReference>
<proteinExistence type="predicted"/>
<gene>
    <name evidence="1" type="ORF">ACFSW8_09845</name>
</gene>
<name>A0ABW4ZB49_9BACT</name>
<protein>
    <submittedName>
        <fullName evidence="1">DUF6714 family protein</fullName>
    </submittedName>
</protein>
<reference evidence="2" key="1">
    <citation type="journal article" date="2019" name="Int. J. Syst. Evol. Microbiol.">
        <title>The Global Catalogue of Microorganisms (GCM) 10K type strain sequencing project: providing services to taxonomists for standard genome sequencing and annotation.</title>
        <authorList>
            <consortium name="The Broad Institute Genomics Platform"/>
            <consortium name="The Broad Institute Genome Sequencing Center for Infectious Disease"/>
            <person name="Wu L."/>
            <person name="Ma J."/>
        </authorList>
    </citation>
    <scope>NUCLEOTIDE SEQUENCE [LARGE SCALE GENOMIC DNA]</scope>
    <source>
        <strain evidence="2">CCUG 57942</strain>
    </source>
</reference>
<dbReference type="InterPro" id="IPR046560">
    <property type="entry name" value="DUF6714"/>
</dbReference>
<dbReference type="Proteomes" id="UP001597389">
    <property type="component" value="Unassembled WGS sequence"/>
</dbReference>
<evidence type="ECO:0000313" key="1">
    <source>
        <dbReference type="EMBL" id="MFD2159199.1"/>
    </source>
</evidence>
<accession>A0ABW4ZB49</accession>
<keyword evidence="2" id="KW-1185">Reference proteome</keyword>
<dbReference type="Pfam" id="PF20461">
    <property type="entry name" value="DUF6714"/>
    <property type="match status" value="1"/>
</dbReference>
<organism evidence="1 2">
    <name type="scientific">Rubritalea tangerina</name>
    <dbReference type="NCBI Taxonomy" id="430798"/>
    <lineage>
        <taxon>Bacteria</taxon>
        <taxon>Pseudomonadati</taxon>
        <taxon>Verrucomicrobiota</taxon>
        <taxon>Verrucomicrobiia</taxon>
        <taxon>Verrucomicrobiales</taxon>
        <taxon>Rubritaleaceae</taxon>
        <taxon>Rubritalea</taxon>
    </lineage>
</organism>
<sequence length="152" mass="17616">MNTLIDNIKSAFKNTPYPGSEYSDISATRYDDEGVHQYFKNSDQFEHSVEDLRYHSCALSFFTDAAFRYWLPAFMLAELRDPEEADIIADTIAFSLYTSGAHQRISSFSDSELIAVKEFLFECTRRYDDEISSEPFMKALSKIQQFETHTKN</sequence>
<comment type="caution">
    <text evidence="1">The sequence shown here is derived from an EMBL/GenBank/DDBJ whole genome shotgun (WGS) entry which is preliminary data.</text>
</comment>
<evidence type="ECO:0000313" key="2">
    <source>
        <dbReference type="Proteomes" id="UP001597389"/>
    </source>
</evidence>